<feature type="region of interest" description="Disordered" evidence="1">
    <location>
        <begin position="1"/>
        <end position="36"/>
    </location>
</feature>
<comment type="caution">
    <text evidence="3">The sequence shown here is derived from an EMBL/GenBank/DDBJ whole genome shotgun (WGS) entry which is preliminary data.</text>
</comment>
<evidence type="ECO:0000313" key="3">
    <source>
        <dbReference type="EMBL" id="KAG6515391.1"/>
    </source>
</evidence>
<evidence type="ECO:0000313" key="4">
    <source>
        <dbReference type="Proteomes" id="UP000734854"/>
    </source>
</evidence>
<dbReference type="AlphaFoldDB" id="A0A8J5H2F1"/>
<proteinExistence type="predicted"/>
<feature type="domain" description="SANTA" evidence="2">
    <location>
        <begin position="46"/>
        <end position="137"/>
    </location>
</feature>
<evidence type="ECO:0000259" key="2">
    <source>
        <dbReference type="Pfam" id="PF09133"/>
    </source>
</evidence>
<feature type="compositionally biased region" description="Polar residues" evidence="1">
    <location>
        <begin position="21"/>
        <end position="36"/>
    </location>
</feature>
<dbReference type="InterPro" id="IPR015216">
    <property type="entry name" value="SANTA"/>
</dbReference>
<accession>A0A8J5H2F1</accession>
<organism evidence="3 4">
    <name type="scientific">Zingiber officinale</name>
    <name type="common">Ginger</name>
    <name type="synonym">Amomum zingiber</name>
    <dbReference type="NCBI Taxonomy" id="94328"/>
    <lineage>
        <taxon>Eukaryota</taxon>
        <taxon>Viridiplantae</taxon>
        <taxon>Streptophyta</taxon>
        <taxon>Embryophyta</taxon>
        <taxon>Tracheophyta</taxon>
        <taxon>Spermatophyta</taxon>
        <taxon>Magnoliopsida</taxon>
        <taxon>Liliopsida</taxon>
        <taxon>Zingiberales</taxon>
        <taxon>Zingiberaceae</taxon>
        <taxon>Zingiber</taxon>
    </lineage>
</organism>
<reference evidence="3 4" key="1">
    <citation type="submission" date="2020-08" db="EMBL/GenBank/DDBJ databases">
        <title>Plant Genome Project.</title>
        <authorList>
            <person name="Zhang R.-G."/>
        </authorList>
    </citation>
    <scope>NUCLEOTIDE SEQUENCE [LARGE SCALE GENOMIC DNA]</scope>
    <source>
        <tissue evidence="3">Rhizome</tissue>
    </source>
</reference>
<dbReference type="Pfam" id="PF09133">
    <property type="entry name" value="SANTA"/>
    <property type="match status" value="1"/>
</dbReference>
<dbReference type="Proteomes" id="UP000734854">
    <property type="component" value="Unassembled WGS sequence"/>
</dbReference>
<dbReference type="InterPro" id="IPR053090">
    <property type="entry name" value="Centromere_KNL-2_homolog"/>
</dbReference>
<dbReference type="PANTHER" id="PTHR35311">
    <property type="entry name" value="KINETOCHORE-ASSOCIATED PROTEIN KNL-2 HOMOLOG"/>
    <property type="match status" value="1"/>
</dbReference>
<name>A0A8J5H2F1_ZINOF</name>
<protein>
    <recommendedName>
        <fullName evidence="2">SANTA domain-containing protein</fullName>
    </recommendedName>
</protein>
<sequence>MGAGGDIPSPAPTPRPAGARLSNTWKSPPTPATMFSPTSAADQKVVSLFDWWLFEAEKHVDGKRLAVSGFTKRQQAARIFYSAPIVKRNDAYTIEAADGVIVLLDGMINKSRTQDNGFPLEMCNHFLVGFPYDWDHYIGGYYRTRATCNPVKLSSHNQIPVDSTYSAGKTLPVHLEEFSFGRVRNFLSSAGNKVTDSFIALQKIVSSRMDPEMQKFVSSPVDELSKHVDKNDGTMVGSDPSFKMYAKGTATCHKQVAFSSLNENNAFPLTMSTRATSGMQKKPSVINLHEMKTDNHLVPILNLEENIRTQDSVYLNEDPEGHTNSTGNANILSNPSSKSLEISNLSHSEKIPDSVAEILPCSSKSALETISSSDCLFSPMDLKDENVTSMKGIHFASLKNSVHSEIVESKKAKAYQEDNENDGIMVGSVPSFKTFAEGTTNCHKQVAFSSLNENNAFPLTMSTQDTSDMQNKPSVINLHEMKIDNHLVPILNLEENIHTKDSVYLNEDAEGYNNSGNVNILSNPSSKSLDFSNLNHSEKMPDSVAAILPCSSKSALETIGSSDCLFSPMDLKDENVTSIKGINFASLKNSVHSDILESKKAKTYKEDNVRRGNVKGELGCIAFSKMLNKLCSGNAEKSTRDEINELCRSISEKIKSCSIPSGSPAPQKSYLIDNDLARGFVVDICSEKEPFVESTEKQERQEDLNQMHNQDCTKLIAPEHYKHCFASTESLDVDDLGGESTSLKENLSTIQGPEYLILDGICTRSGRVLSSPTVFSLLSGTKVKTVSSYKMKVKRVLKKKNVATSSMDTPNYKSDISKEEKLASTYEDRGSMHKPPLDLANTSEICNFDSFKEKLNASRVKYSQNLSSLPSDDMINELKVKTGFAIGHVGMENSSQENCSTFMKCAVPLDNAAKVSSSKDKSMLLANVKEPDVSKAEGCNKNTRLQMSRRKKMSSQSTYVHQSPLTREKAKKLALGLPEILNLKRSRSGRLIVPQLDNGCQQIVYNADGTINGIKGVDMLCSREGLFDFFPP</sequence>
<gene>
    <name evidence="3" type="ORF">ZIOFF_025803</name>
</gene>
<dbReference type="EMBL" id="JACMSC010000007">
    <property type="protein sequence ID" value="KAG6515391.1"/>
    <property type="molecule type" value="Genomic_DNA"/>
</dbReference>
<evidence type="ECO:0000256" key="1">
    <source>
        <dbReference type="SAM" id="MobiDB-lite"/>
    </source>
</evidence>
<keyword evidence="4" id="KW-1185">Reference proteome</keyword>
<dbReference type="PANTHER" id="PTHR35311:SF1">
    <property type="entry name" value="PROTEIN EMBRYO DEFECTIVE 1674"/>
    <property type="match status" value="1"/>
</dbReference>